<evidence type="ECO:0000256" key="1">
    <source>
        <dbReference type="ARBA" id="ARBA00006484"/>
    </source>
</evidence>
<dbReference type="OrthoDB" id="417891at2759"/>
<keyword evidence="4" id="KW-0684">Rhamnose metabolism</keyword>
<protein>
    <submittedName>
        <fullName evidence="5">L-rhamnose-1-dehydrogenase</fullName>
    </submittedName>
</protein>
<reference evidence="5 6" key="1">
    <citation type="submission" date="2018-05" db="EMBL/GenBank/DDBJ databases">
        <title>Genome sequencing and assembly of the regulated plant pathogen Lachnellula willkommii and related sister species for the development of diagnostic species identification markers.</title>
        <authorList>
            <person name="Giroux E."/>
            <person name="Bilodeau G."/>
        </authorList>
    </citation>
    <scope>NUCLEOTIDE SEQUENCE [LARGE SCALE GENOMIC DNA]</scope>
    <source>
        <strain evidence="5 6">CBS 197.66</strain>
    </source>
</reference>
<evidence type="ECO:0000313" key="6">
    <source>
        <dbReference type="Proteomes" id="UP000462212"/>
    </source>
</evidence>
<dbReference type="GO" id="GO:0048038">
    <property type="term" value="F:quinone binding"/>
    <property type="evidence" value="ECO:0007669"/>
    <property type="project" value="TreeGrafter"/>
</dbReference>
<dbReference type="Gene3D" id="3.40.50.720">
    <property type="entry name" value="NAD(P)-binding Rossmann-like Domain"/>
    <property type="match status" value="1"/>
</dbReference>
<dbReference type="PRINTS" id="PR00081">
    <property type="entry name" value="GDHRDH"/>
</dbReference>
<comment type="similarity">
    <text evidence="1">Belongs to the short-chain dehydrogenases/reductases (SDR) family.</text>
</comment>
<dbReference type="Pfam" id="PF13561">
    <property type="entry name" value="adh_short_C2"/>
    <property type="match status" value="1"/>
</dbReference>
<dbReference type="SUPFAM" id="SSF51735">
    <property type="entry name" value="NAD(P)-binding Rossmann-fold domains"/>
    <property type="match status" value="1"/>
</dbReference>
<dbReference type="PANTHER" id="PTHR42760:SF83">
    <property type="entry name" value="(3R)-3-HYDROXYACYL-COA DEHYDROGENASE"/>
    <property type="match status" value="1"/>
</dbReference>
<dbReference type="PANTHER" id="PTHR42760">
    <property type="entry name" value="SHORT-CHAIN DEHYDROGENASES/REDUCTASES FAMILY MEMBER"/>
    <property type="match status" value="1"/>
</dbReference>
<sequence>MPPHYLLTSKIAAITGGTTGIGRAIALEYIRQGADVAINHLNLPSDAHHKASLLAEATDIKKKDDKAGRLIEVEGDVTKPETGKNLVERAVKEFGRLDIFVNNAGVCQFAEFFGISSLDHDLFSSTVRINLDGAFYSCQAAARQMAAQGDGGSIIAVSSISALVGGGLQTHYTPTKAGVLSLMQSMAVALGKYKIRCNALLPGTIKTQLNDEDLNDDKKREYMESRIPLGRTGEPSDMAGPAVFLACQELSGYVNGAQLLVDGGLFVNLQ</sequence>
<gene>
    <name evidence="5" type="primary">DHG2</name>
    <name evidence="5" type="ORF">LSUB1_G002686</name>
</gene>
<accession>A0A8H8RWM3</accession>
<proteinExistence type="inferred from homology"/>
<keyword evidence="2" id="KW-0521">NADP</keyword>
<dbReference type="GO" id="GO:0016616">
    <property type="term" value="F:oxidoreductase activity, acting on the CH-OH group of donors, NAD or NADP as acceptor"/>
    <property type="evidence" value="ECO:0007669"/>
    <property type="project" value="TreeGrafter"/>
</dbReference>
<keyword evidence="6" id="KW-1185">Reference proteome</keyword>
<dbReference type="InterPro" id="IPR036291">
    <property type="entry name" value="NAD(P)-bd_dom_sf"/>
</dbReference>
<name>A0A8H8RWM3_9HELO</name>
<comment type="caution">
    <text evidence="5">The sequence shown here is derived from an EMBL/GenBank/DDBJ whole genome shotgun (WGS) entry which is preliminary data.</text>
</comment>
<evidence type="ECO:0000256" key="2">
    <source>
        <dbReference type="ARBA" id="ARBA00022857"/>
    </source>
</evidence>
<evidence type="ECO:0000313" key="5">
    <source>
        <dbReference type="EMBL" id="TVY42208.1"/>
    </source>
</evidence>
<dbReference type="FunFam" id="3.40.50.720:FF:000417">
    <property type="entry name" value="Glucose 1-dehydrogenase, putative"/>
    <property type="match status" value="1"/>
</dbReference>
<evidence type="ECO:0000256" key="4">
    <source>
        <dbReference type="ARBA" id="ARBA00023308"/>
    </source>
</evidence>
<dbReference type="GO" id="GO:0006633">
    <property type="term" value="P:fatty acid biosynthetic process"/>
    <property type="evidence" value="ECO:0007669"/>
    <property type="project" value="TreeGrafter"/>
</dbReference>
<dbReference type="InterPro" id="IPR002347">
    <property type="entry name" value="SDR_fam"/>
</dbReference>
<dbReference type="Proteomes" id="UP000462212">
    <property type="component" value="Unassembled WGS sequence"/>
</dbReference>
<evidence type="ECO:0000256" key="3">
    <source>
        <dbReference type="ARBA" id="ARBA00023002"/>
    </source>
</evidence>
<dbReference type="CDD" id="cd05233">
    <property type="entry name" value="SDR_c"/>
    <property type="match status" value="1"/>
</dbReference>
<keyword evidence="3" id="KW-0560">Oxidoreductase</keyword>
<dbReference type="GO" id="GO:0019301">
    <property type="term" value="P:rhamnose catabolic process"/>
    <property type="evidence" value="ECO:0007669"/>
    <property type="project" value="UniProtKB-ARBA"/>
</dbReference>
<organism evidence="5 6">
    <name type="scientific">Lachnellula subtilissima</name>
    <dbReference type="NCBI Taxonomy" id="602034"/>
    <lineage>
        <taxon>Eukaryota</taxon>
        <taxon>Fungi</taxon>
        <taxon>Dikarya</taxon>
        <taxon>Ascomycota</taxon>
        <taxon>Pezizomycotina</taxon>
        <taxon>Leotiomycetes</taxon>
        <taxon>Helotiales</taxon>
        <taxon>Lachnaceae</taxon>
        <taxon>Lachnellula</taxon>
    </lineage>
</organism>
<dbReference type="PRINTS" id="PR00080">
    <property type="entry name" value="SDRFAMILY"/>
</dbReference>
<dbReference type="AlphaFoldDB" id="A0A8H8RWM3"/>
<dbReference type="EMBL" id="QGMJ01000106">
    <property type="protein sequence ID" value="TVY42208.1"/>
    <property type="molecule type" value="Genomic_DNA"/>
</dbReference>